<feature type="domain" description="Histidine kinase/HSP90-like ATPase" evidence="1">
    <location>
        <begin position="22"/>
        <end position="114"/>
    </location>
</feature>
<dbReference type="PANTHER" id="PTHR35526">
    <property type="entry name" value="ANTI-SIGMA-F FACTOR RSBW-RELATED"/>
    <property type="match status" value="1"/>
</dbReference>
<comment type="caution">
    <text evidence="2">The sequence shown here is derived from an EMBL/GenBank/DDBJ whole genome shotgun (WGS) entry which is preliminary data.</text>
</comment>
<reference evidence="3" key="1">
    <citation type="journal article" date="2019" name="Int. J. Syst. Evol. Microbiol.">
        <title>The Global Catalogue of Microorganisms (GCM) 10K type strain sequencing project: providing services to taxonomists for standard genome sequencing and annotation.</title>
        <authorList>
            <consortium name="The Broad Institute Genomics Platform"/>
            <consortium name="The Broad Institute Genome Sequencing Center for Infectious Disease"/>
            <person name="Wu L."/>
            <person name="Ma J."/>
        </authorList>
    </citation>
    <scope>NUCLEOTIDE SEQUENCE [LARGE SCALE GENOMIC DNA]</scope>
    <source>
        <strain evidence="3">CGMCC 1.15399</strain>
    </source>
</reference>
<protein>
    <submittedName>
        <fullName evidence="2">ATP-binding protein</fullName>
    </submittedName>
</protein>
<keyword evidence="2" id="KW-0067">ATP-binding</keyword>
<evidence type="ECO:0000259" key="1">
    <source>
        <dbReference type="Pfam" id="PF13581"/>
    </source>
</evidence>
<evidence type="ECO:0000313" key="2">
    <source>
        <dbReference type="EMBL" id="MFD1539329.1"/>
    </source>
</evidence>
<proteinExistence type="predicted"/>
<sequence>MTPLRSVPRTHPQHAWPLCDDAQAVRYARTVVRDALTGLELSPDLVDDAVLMASELVTNAFLYGEAPYELVLHTDPEEIVCMVVDCGSPLPVARVVEADSERGRGLCIVAALSEGFWGCHPQKHVTSPGRIGKATWFALPYRRSGMPAVRRGGMSVASGPGSAA</sequence>
<dbReference type="InterPro" id="IPR003594">
    <property type="entry name" value="HATPase_dom"/>
</dbReference>
<name>A0ABW4GA43_9ACTN</name>
<accession>A0ABW4GA43</accession>
<dbReference type="EMBL" id="JBHUCM010000017">
    <property type="protein sequence ID" value="MFD1539329.1"/>
    <property type="molecule type" value="Genomic_DNA"/>
</dbReference>
<evidence type="ECO:0000313" key="3">
    <source>
        <dbReference type="Proteomes" id="UP001597097"/>
    </source>
</evidence>
<dbReference type="Pfam" id="PF13581">
    <property type="entry name" value="HATPase_c_2"/>
    <property type="match status" value="1"/>
</dbReference>
<dbReference type="InterPro" id="IPR050267">
    <property type="entry name" value="Anti-sigma-factor_SerPK"/>
</dbReference>
<keyword evidence="3" id="KW-1185">Reference proteome</keyword>
<dbReference type="RefSeq" id="WP_219531871.1">
    <property type="nucleotide sequence ID" value="NZ_JAHKRM010000012.1"/>
</dbReference>
<dbReference type="CDD" id="cd16936">
    <property type="entry name" value="HATPase_RsbW-like"/>
    <property type="match status" value="1"/>
</dbReference>
<dbReference type="GO" id="GO:0005524">
    <property type="term" value="F:ATP binding"/>
    <property type="evidence" value="ECO:0007669"/>
    <property type="project" value="UniProtKB-KW"/>
</dbReference>
<gene>
    <name evidence="2" type="ORF">ACFSJ0_19885</name>
</gene>
<dbReference type="PANTHER" id="PTHR35526:SF3">
    <property type="entry name" value="ANTI-SIGMA-F FACTOR RSBW"/>
    <property type="match status" value="1"/>
</dbReference>
<keyword evidence="2" id="KW-0547">Nucleotide-binding</keyword>
<organism evidence="2 3">
    <name type="scientific">Nonomuraea guangzhouensis</name>
    <dbReference type="NCBI Taxonomy" id="1291555"/>
    <lineage>
        <taxon>Bacteria</taxon>
        <taxon>Bacillati</taxon>
        <taxon>Actinomycetota</taxon>
        <taxon>Actinomycetes</taxon>
        <taxon>Streptosporangiales</taxon>
        <taxon>Streptosporangiaceae</taxon>
        <taxon>Nonomuraea</taxon>
    </lineage>
</organism>
<dbReference type="Proteomes" id="UP001597097">
    <property type="component" value="Unassembled WGS sequence"/>
</dbReference>